<organism evidence="5 7">
    <name type="scientific">Methanobacterium subterraneum</name>
    <dbReference type="NCBI Taxonomy" id="59277"/>
    <lineage>
        <taxon>Archaea</taxon>
        <taxon>Methanobacteriati</taxon>
        <taxon>Methanobacteriota</taxon>
        <taxon>Methanomada group</taxon>
        <taxon>Methanobacteria</taxon>
        <taxon>Methanobacteriales</taxon>
        <taxon>Methanobacteriaceae</taxon>
        <taxon>Methanobacterium</taxon>
    </lineage>
</organism>
<reference evidence="5 7" key="1">
    <citation type="submission" date="2016-10" db="EMBL/GenBank/DDBJ databases">
        <title>Comparative genomics between deep and shallow subseafloor isolates.</title>
        <authorList>
            <person name="Ishii S."/>
            <person name="Miller J.R."/>
            <person name="Sutton G."/>
            <person name="Suzuki S."/>
            <person name="Methe B."/>
            <person name="Inagaki F."/>
            <person name="Imachi H."/>
        </authorList>
    </citation>
    <scope>NUCLEOTIDE SEQUENCE [LARGE SCALE GENOMIC DNA]</scope>
    <source>
        <strain evidence="5 7">MO-MB1</strain>
    </source>
</reference>
<dbReference type="EMBL" id="JABBYL010000025">
    <property type="protein sequence ID" value="NMO09604.1"/>
    <property type="molecule type" value="Genomic_DNA"/>
</dbReference>
<dbReference type="InterPro" id="IPR013656">
    <property type="entry name" value="PAS_4"/>
</dbReference>
<feature type="transmembrane region" description="Helical" evidence="1">
    <location>
        <begin position="84"/>
        <end position="105"/>
    </location>
</feature>
<dbReference type="Proteomes" id="UP000591058">
    <property type="component" value="Unassembled WGS sequence"/>
</dbReference>
<evidence type="ECO:0000259" key="3">
    <source>
        <dbReference type="PROSITE" id="PS50112"/>
    </source>
</evidence>
<dbReference type="Pfam" id="PF13426">
    <property type="entry name" value="PAS_9"/>
    <property type="match status" value="2"/>
</dbReference>
<dbReference type="RefSeq" id="WP_100906591.1">
    <property type="nucleotide sequence ID" value="NZ_CP017766.1"/>
</dbReference>
<feature type="domain" description="PAS" evidence="3">
    <location>
        <begin position="242"/>
        <end position="311"/>
    </location>
</feature>
<dbReference type="SUPFAM" id="SSF55874">
    <property type="entry name" value="ATPase domain of HSP90 chaperone/DNA topoisomerase II/histidine kinase"/>
    <property type="match status" value="1"/>
</dbReference>
<dbReference type="SMART" id="SM00091">
    <property type="entry name" value="PAS"/>
    <property type="match status" value="4"/>
</dbReference>
<evidence type="ECO:0000259" key="2">
    <source>
        <dbReference type="PROSITE" id="PS50109"/>
    </source>
</evidence>
<keyword evidence="5" id="KW-0418">Kinase</keyword>
<feature type="domain" description="PAS" evidence="3">
    <location>
        <begin position="493"/>
        <end position="563"/>
    </location>
</feature>
<feature type="domain" description="PAS" evidence="3">
    <location>
        <begin position="119"/>
        <end position="189"/>
    </location>
</feature>
<dbReference type="AlphaFoldDB" id="A0A2H4VET7"/>
<gene>
    <name evidence="5" type="ORF">BK007_11720</name>
    <name evidence="6" type="ORF">HG719_07140</name>
</gene>
<dbReference type="Pfam" id="PF07568">
    <property type="entry name" value="HisKA_2"/>
    <property type="match status" value="1"/>
</dbReference>
<dbReference type="InterPro" id="IPR000014">
    <property type="entry name" value="PAS"/>
</dbReference>
<sequence length="826" mass="93929">MQLELKGSRSEYETFMVLALIALSCTLTYYFHFILRSGVLFTHFYYMPIILAAVWWKRKGLWVPVFLAGVLIFVSFISPIENNYIYYDLFRSGIFISISVITVFLSERIEKSQIKLKTSEEMFRSVVESAIDGIITTDMSGKVVFTNKSFQKIFQYSEDEVLGESVKKFIPPRLRDKYDQQMDQFRRTGERQLLGTFESVGLRKNGKEFPFEISITNWEGYGQIFTTSIIRDISYRKNAEKIRAILSAIVESSTESIIGMDLDGKVLSWNKGSEQTYGYPAEEVLGKSGSVIFPPDSDEFKQILEIIASGEKIDHYETNRITKEGKIIDVSLTVSPIKDKSGKIIGLSAIARDITREKAAEEALTLSEAQLSMITANMADIICQADKDGTYLYVSPSVKSVLGFEPQDLVGKSMFEGVHPEDRKRVTSCMKDAFGKCLIQFVQYRYMKADGSYVWLGTKGTPIFDDGKDISGFVCNSRDITNQKNAEDALRESEEKYRTLIESAKDPISLYDENGIFLMANKAGAHSMGTEPADLLGHSLRDFFPPEIAEKQIELIRKVFSTEKGLDMEMFVPNGERDQWFSTSLQPLYGPDNRVRSVQVISRDISDLKETQIKLEQALDEKDMLMKEVYHRVKNNLMVISSLLNLQSRYIKDEEARGIFKESQERAHSMALIHERLYRSTDLKHIDYGDYIRTLTRDLFRTYVVDPSRINLELEVEDVMIDINTAIPLGLIINELVSNSMKHAFPGDKTGEITVKFSEVEDQCLLEVSDNGIGFPPELELGKIDSLGLQLVTSLTQQIRGELELERSPGTTFRITFKEEKIVNSN</sequence>
<evidence type="ECO:0000313" key="7">
    <source>
        <dbReference type="Proteomes" id="UP000232806"/>
    </source>
</evidence>
<dbReference type="Pfam" id="PF08448">
    <property type="entry name" value="PAS_4"/>
    <property type="match status" value="1"/>
</dbReference>
<evidence type="ECO:0000313" key="6">
    <source>
        <dbReference type="EMBL" id="NMO09604.1"/>
    </source>
</evidence>
<accession>A0A2H4VET7</accession>
<dbReference type="Pfam" id="PF08447">
    <property type="entry name" value="PAS_3"/>
    <property type="match status" value="1"/>
</dbReference>
<dbReference type="Gene3D" id="3.30.565.10">
    <property type="entry name" value="Histidine kinase-like ATPase, C-terminal domain"/>
    <property type="match status" value="1"/>
</dbReference>
<dbReference type="PANTHER" id="PTHR43065:SF23">
    <property type="entry name" value="SENSOR HISTIDINE KINASE PDTAS"/>
    <property type="match status" value="1"/>
</dbReference>
<feature type="domain" description="PAC" evidence="4">
    <location>
        <begin position="564"/>
        <end position="617"/>
    </location>
</feature>
<dbReference type="InterPro" id="IPR005467">
    <property type="entry name" value="His_kinase_dom"/>
</dbReference>
<feature type="domain" description="Histidine kinase" evidence="2">
    <location>
        <begin position="628"/>
        <end position="821"/>
    </location>
</feature>
<dbReference type="SMART" id="SM00387">
    <property type="entry name" value="HATPase_c"/>
    <property type="match status" value="1"/>
</dbReference>
<name>A0A2H4VET7_9EURY</name>
<protein>
    <submittedName>
        <fullName evidence="5">Histidine kinase</fullName>
    </submittedName>
    <submittedName>
        <fullName evidence="6">PAS domain S-box protein</fullName>
    </submittedName>
</protein>
<dbReference type="GO" id="GO:0005524">
    <property type="term" value="F:ATP binding"/>
    <property type="evidence" value="ECO:0007669"/>
    <property type="project" value="UniProtKB-KW"/>
</dbReference>
<feature type="domain" description="PAS" evidence="3">
    <location>
        <begin position="367"/>
        <end position="437"/>
    </location>
</feature>
<dbReference type="Gene3D" id="3.30.450.20">
    <property type="entry name" value="PAS domain"/>
    <property type="match status" value="4"/>
</dbReference>
<dbReference type="InterPro" id="IPR000700">
    <property type="entry name" value="PAS-assoc_C"/>
</dbReference>
<dbReference type="OrthoDB" id="8127at2157"/>
<dbReference type="PROSITE" id="PS51257">
    <property type="entry name" value="PROKAR_LIPOPROTEIN"/>
    <property type="match status" value="1"/>
</dbReference>
<dbReference type="PROSITE" id="PS50113">
    <property type="entry name" value="PAC"/>
    <property type="match status" value="3"/>
</dbReference>
<keyword evidence="1" id="KW-1133">Transmembrane helix</keyword>
<evidence type="ECO:0000313" key="5">
    <source>
        <dbReference type="EMBL" id="AUB56609.1"/>
    </source>
</evidence>
<dbReference type="PROSITE" id="PS50112">
    <property type="entry name" value="PAS"/>
    <property type="match status" value="4"/>
</dbReference>
<dbReference type="SUPFAM" id="SSF55785">
    <property type="entry name" value="PYP-like sensor domain (PAS domain)"/>
    <property type="match status" value="4"/>
</dbReference>
<keyword evidence="1" id="KW-0812">Transmembrane</keyword>
<dbReference type="Pfam" id="PF02518">
    <property type="entry name" value="HATPase_c"/>
    <property type="match status" value="1"/>
</dbReference>
<keyword evidence="5" id="KW-0808">Transferase</keyword>
<dbReference type="InterPro" id="IPR013655">
    <property type="entry name" value="PAS_fold_3"/>
</dbReference>
<dbReference type="CDD" id="cd00130">
    <property type="entry name" value="PAS"/>
    <property type="match status" value="4"/>
</dbReference>
<feature type="domain" description="PAC" evidence="4">
    <location>
        <begin position="440"/>
        <end position="492"/>
    </location>
</feature>
<dbReference type="SMART" id="SM00086">
    <property type="entry name" value="PAC"/>
    <property type="match status" value="4"/>
</dbReference>
<evidence type="ECO:0000256" key="1">
    <source>
        <dbReference type="SAM" id="Phobius"/>
    </source>
</evidence>
<dbReference type="InterPro" id="IPR035965">
    <property type="entry name" value="PAS-like_dom_sf"/>
</dbReference>
<dbReference type="InterPro" id="IPR036890">
    <property type="entry name" value="HATPase_C_sf"/>
</dbReference>
<dbReference type="InterPro" id="IPR001610">
    <property type="entry name" value="PAC"/>
</dbReference>
<reference evidence="6 8" key="2">
    <citation type="submission" date="2020-04" db="EMBL/GenBank/DDBJ databases">
        <title>Draft genome of Methanobacterium subterraneum isolated from animal feces.</title>
        <authorList>
            <person name="Ouboter H.T."/>
            <person name="Berger S."/>
            <person name="Gungor E."/>
            <person name="Jetten M.S.M."/>
            <person name="Welte C.U."/>
        </authorList>
    </citation>
    <scope>NUCLEOTIDE SEQUENCE [LARGE SCALE GENOMIC DNA]</scope>
    <source>
        <strain evidence="6">HO_2020</strain>
    </source>
</reference>
<evidence type="ECO:0000259" key="4">
    <source>
        <dbReference type="PROSITE" id="PS50113"/>
    </source>
</evidence>
<dbReference type="GeneID" id="35124198"/>
<dbReference type="EMBL" id="CP017766">
    <property type="protein sequence ID" value="AUB56609.1"/>
    <property type="molecule type" value="Genomic_DNA"/>
</dbReference>
<feature type="transmembrane region" description="Helical" evidence="1">
    <location>
        <begin position="38"/>
        <end position="56"/>
    </location>
</feature>
<feature type="transmembrane region" description="Helical" evidence="1">
    <location>
        <begin position="12"/>
        <end position="32"/>
    </location>
</feature>
<dbReference type="InterPro" id="IPR003594">
    <property type="entry name" value="HATPase_dom"/>
</dbReference>
<dbReference type="GO" id="GO:0016301">
    <property type="term" value="F:kinase activity"/>
    <property type="evidence" value="ECO:0007669"/>
    <property type="project" value="UniProtKB-KW"/>
</dbReference>
<feature type="transmembrane region" description="Helical" evidence="1">
    <location>
        <begin position="61"/>
        <end position="78"/>
    </location>
</feature>
<evidence type="ECO:0000313" key="8">
    <source>
        <dbReference type="Proteomes" id="UP000591058"/>
    </source>
</evidence>
<proteinExistence type="predicted"/>
<dbReference type="InterPro" id="IPR011495">
    <property type="entry name" value="Sig_transdc_His_kin_sub2_dim/P"/>
</dbReference>
<dbReference type="NCBIfam" id="TIGR00229">
    <property type="entry name" value="sensory_box"/>
    <property type="match status" value="4"/>
</dbReference>
<feature type="domain" description="PAC" evidence="4">
    <location>
        <begin position="314"/>
        <end position="366"/>
    </location>
</feature>
<dbReference type="PANTHER" id="PTHR43065">
    <property type="entry name" value="SENSOR HISTIDINE KINASE"/>
    <property type="match status" value="1"/>
</dbReference>
<dbReference type="Proteomes" id="UP000232806">
    <property type="component" value="Chromosome"/>
</dbReference>
<keyword evidence="1" id="KW-0472">Membrane</keyword>
<dbReference type="GO" id="GO:0000160">
    <property type="term" value="P:phosphorelay signal transduction system"/>
    <property type="evidence" value="ECO:0007669"/>
    <property type="project" value="UniProtKB-KW"/>
</dbReference>
<dbReference type="PROSITE" id="PS50109">
    <property type="entry name" value="HIS_KIN"/>
    <property type="match status" value="1"/>
</dbReference>